<feature type="non-terminal residue" evidence="2">
    <location>
        <position position="304"/>
    </location>
</feature>
<evidence type="ECO:0000256" key="1">
    <source>
        <dbReference type="SAM" id="MobiDB-lite"/>
    </source>
</evidence>
<proteinExistence type="predicted"/>
<evidence type="ECO:0000313" key="3">
    <source>
        <dbReference type="Proteomes" id="UP000311382"/>
    </source>
</evidence>
<dbReference type="InterPro" id="IPR036691">
    <property type="entry name" value="Endo/exonu/phosph_ase_sf"/>
</dbReference>
<dbReference type="OrthoDB" id="3261136at2759"/>
<name>A0A5C5FLL2_9BASI</name>
<dbReference type="SUPFAM" id="SSF56219">
    <property type="entry name" value="DNase I-like"/>
    <property type="match status" value="1"/>
</dbReference>
<evidence type="ECO:0000313" key="2">
    <source>
        <dbReference type="EMBL" id="TNY16884.1"/>
    </source>
</evidence>
<comment type="caution">
    <text evidence="2">The sequence shown here is derived from an EMBL/GenBank/DDBJ whole genome shotgun (WGS) entry which is preliminary data.</text>
</comment>
<dbReference type="AlphaFoldDB" id="A0A5C5FLL2"/>
<protein>
    <recommendedName>
        <fullName evidence="4">Endonuclease/exonuclease/phosphatase domain-containing protein</fullName>
    </recommendedName>
</protein>
<sequence length="304" mass="33145">MEGEGGEGEGELRASKTEDEEAADSNVGPNPLHPRVQYPPPAPRVQIHWNHHLLHTLDILLLQEPPLELAAPPDWVLLPAPPDGVARSVVLVRKKWAASTYAQVAVASHDVVALDLRAGRQSSTPSDSLVVVAGNFNLHHLDWDPGYHFADGVCSDAEEAQLTFAHFGLAHLLPSASLTFRPKGHAPGAIDLVLGNLRIKERVKRHLLRKMDPAKLRKAIASALGEAPPPALETRDNVDKEAERLTEALQAGIATIPLSRPPRKGRRAHAWWTQEISELCRVAAKKARQAYRQRGRPGEAAAKA</sequence>
<dbReference type="EMBL" id="SOZI01000347">
    <property type="protein sequence ID" value="TNY16884.1"/>
    <property type="molecule type" value="Genomic_DNA"/>
</dbReference>
<organism evidence="2 3">
    <name type="scientific">Rhodotorula diobovata</name>
    <dbReference type="NCBI Taxonomy" id="5288"/>
    <lineage>
        <taxon>Eukaryota</taxon>
        <taxon>Fungi</taxon>
        <taxon>Dikarya</taxon>
        <taxon>Basidiomycota</taxon>
        <taxon>Pucciniomycotina</taxon>
        <taxon>Microbotryomycetes</taxon>
        <taxon>Sporidiobolales</taxon>
        <taxon>Sporidiobolaceae</taxon>
        <taxon>Rhodotorula</taxon>
    </lineage>
</organism>
<dbReference type="Proteomes" id="UP000311382">
    <property type="component" value="Unassembled WGS sequence"/>
</dbReference>
<keyword evidence="3" id="KW-1185">Reference proteome</keyword>
<accession>A0A5C5FLL2</accession>
<gene>
    <name evidence="2" type="ORF">DMC30DRAFT_452795</name>
</gene>
<reference evidence="2 3" key="1">
    <citation type="submission" date="2019-03" db="EMBL/GenBank/DDBJ databases">
        <title>Rhodosporidium diobovatum UCD-FST 08-225 genome sequencing, assembly, and annotation.</title>
        <authorList>
            <person name="Fakankun I.U."/>
            <person name="Fristensky B."/>
            <person name="Levin D.B."/>
        </authorList>
    </citation>
    <scope>NUCLEOTIDE SEQUENCE [LARGE SCALE GENOMIC DNA]</scope>
    <source>
        <strain evidence="2 3">UCD-FST 08-225</strain>
    </source>
</reference>
<evidence type="ECO:0008006" key="4">
    <source>
        <dbReference type="Google" id="ProtNLM"/>
    </source>
</evidence>
<feature type="region of interest" description="Disordered" evidence="1">
    <location>
        <begin position="1"/>
        <end position="39"/>
    </location>
</feature>